<evidence type="ECO:0000259" key="1">
    <source>
        <dbReference type="Pfam" id="PF10350"/>
    </source>
</evidence>
<feature type="domain" description="DUF2428" evidence="1">
    <location>
        <begin position="30"/>
        <end position="82"/>
    </location>
</feature>
<name>A0A699XTE2_TANCI</name>
<dbReference type="InterPro" id="IPR019442">
    <property type="entry name" value="THADA/TRM732_DUF2428"/>
</dbReference>
<accession>A0A699XTE2</accession>
<reference evidence="2" key="1">
    <citation type="journal article" date="2019" name="Sci. Rep.">
        <title>Draft genome of Tanacetum cinerariifolium, the natural source of mosquito coil.</title>
        <authorList>
            <person name="Yamashiro T."/>
            <person name="Shiraishi A."/>
            <person name="Satake H."/>
            <person name="Nakayama K."/>
        </authorList>
    </citation>
    <scope>NUCLEOTIDE SEQUENCE</scope>
</reference>
<proteinExistence type="predicted"/>
<gene>
    <name evidence="2" type="ORF">Tci_931233</name>
</gene>
<evidence type="ECO:0000313" key="2">
    <source>
        <dbReference type="EMBL" id="GFD59264.1"/>
    </source>
</evidence>
<organism evidence="2">
    <name type="scientific">Tanacetum cinerariifolium</name>
    <name type="common">Dalmatian daisy</name>
    <name type="synonym">Chrysanthemum cinerariifolium</name>
    <dbReference type="NCBI Taxonomy" id="118510"/>
    <lineage>
        <taxon>Eukaryota</taxon>
        <taxon>Viridiplantae</taxon>
        <taxon>Streptophyta</taxon>
        <taxon>Embryophyta</taxon>
        <taxon>Tracheophyta</taxon>
        <taxon>Spermatophyta</taxon>
        <taxon>Magnoliopsida</taxon>
        <taxon>eudicotyledons</taxon>
        <taxon>Gunneridae</taxon>
        <taxon>Pentapetalae</taxon>
        <taxon>asterids</taxon>
        <taxon>campanulids</taxon>
        <taxon>Asterales</taxon>
        <taxon>Asteraceae</taxon>
        <taxon>Asteroideae</taxon>
        <taxon>Anthemideae</taxon>
        <taxon>Anthemidinae</taxon>
        <taxon>Tanacetum</taxon>
    </lineage>
</organism>
<comment type="caution">
    <text evidence="2">The sequence shown here is derived from an EMBL/GenBank/DDBJ whole genome shotgun (WGS) entry which is preliminary data.</text>
</comment>
<protein>
    <recommendedName>
        <fullName evidence="1">DUF2428 domain-containing protein</fullName>
    </recommendedName>
</protein>
<dbReference type="Pfam" id="PF10350">
    <property type="entry name" value="DUF2428"/>
    <property type="match status" value="1"/>
</dbReference>
<dbReference type="EMBL" id="BKCJ011862880">
    <property type="protein sequence ID" value="GFD59264.1"/>
    <property type="molecule type" value="Genomic_DNA"/>
</dbReference>
<dbReference type="AlphaFoldDB" id="A0A699XTE2"/>
<feature type="non-terminal residue" evidence="2">
    <location>
        <position position="82"/>
    </location>
</feature>
<sequence length="82" mass="9444">MQDRYIVDQDDFYPTIANEPVEAHQNWVEAHNELITSFESLWSIVYNVLCADAPEGNVPDEVDEAANLDTREVLSYSWRGLK</sequence>